<dbReference type="InterPro" id="IPR000914">
    <property type="entry name" value="SBP_5_dom"/>
</dbReference>
<feature type="chain" id="PRO_5047134789" evidence="2">
    <location>
        <begin position="23"/>
        <end position="523"/>
    </location>
</feature>
<evidence type="ECO:0000256" key="1">
    <source>
        <dbReference type="ARBA" id="ARBA00022729"/>
    </source>
</evidence>
<dbReference type="Gene3D" id="3.40.190.10">
    <property type="entry name" value="Periplasmic binding protein-like II"/>
    <property type="match status" value="1"/>
</dbReference>
<dbReference type="PANTHER" id="PTHR30290:SF38">
    <property type="entry name" value="D,D-DIPEPTIDE-BINDING PERIPLASMIC PROTEIN DDPA-RELATED"/>
    <property type="match status" value="1"/>
</dbReference>
<dbReference type="Proteomes" id="UP000741863">
    <property type="component" value="Unassembled WGS sequence"/>
</dbReference>
<dbReference type="Pfam" id="PF00496">
    <property type="entry name" value="SBP_bac_5"/>
    <property type="match status" value="1"/>
</dbReference>
<reference evidence="4 5" key="1">
    <citation type="submission" date="2021-01" db="EMBL/GenBank/DDBJ databases">
        <title>Genomic Encyclopedia of Type Strains, Phase IV (KMG-IV): sequencing the most valuable type-strain genomes for metagenomic binning, comparative biology and taxonomic classification.</title>
        <authorList>
            <person name="Goeker M."/>
        </authorList>
    </citation>
    <scope>NUCLEOTIDE SEQUENCE [LARGE SCALE GENOMIC DNA]</scope>
    <source>
        <strain evidence="4 5">DSM 25540</strain>
    </source>
</reference>
<dbReference type="InterPro" id="IPR030678">
    <property type="entry name" value="Peptide/Ni-bd"/>
</dbReference>
<dbReference type="Gene3D" id="3.10.105.10">
    <property type="entry name" value="Dipeptide-binding Protein, Domain 3"/>
    <property type="match status" value="1"/>
</dbReference>
<dbReference type="InterPro" id="IPR039424">
    <property type="entry name" value="SBP_5"/>
</dbReference>
<name>A0ABS2PFM6_9BACL</name>
<evidence type="ECO:0000256" key="2">
    <source>
        <dbReference type="SAM" id="SignalP"/>
    </source>
</evidence>
<protein>
    <submittedName>
        <fullName evidence="4">Peptide/nickel transport system substrate-binding protein</fullName>
    </submittedName>
</protein>
<proteinExistence type="predicted"/>
<keyword evidence="5" id="KW-1185">Reference proteome</keyword>
<comment type="caution">
    <text evidence="4">The sequence shown here is derived from an EMBL/GenBank/DDBJ whole genome shotgun (WGS) entry which is preliminary data.</text>
</comment>
<keyword evidence="1 2" id="KW-0732">Signal</keyword>
<evidence type="ECO:0000313" key="4">
    <source>
        <dbReference type="EMBL" id="MBM7634151.1"/>
    </source>
</evidence>
<dbReference type="PANTHER" id="PTHR30290">
    <property type="entry name" value="PERIPLASMIC BINDING COMPONENT OF ABC TRANSPORTER"/>
    <property type="match status" value="1"/>
</dbReference>
<organism evidence="4 5">
    <name type="scientific">Geomicrobium sediminis</name>
    <dbReference type="NCBI Taxonomy" id="1347788"/>
    <lineage>
        <taxon>Bacteria</taxon>
        <taxon>Bacillati</taxon>
        <taxon>Bacillota</taxon>
        <taxon>Bacilli</taxon>
        <taxon>Bacillales</taxon>
        <taxon>Geomicrobium</taxon>
    </lineage>
</organism>
<dbReference type="SUPFAM" id="SSF53850">
    <property type="entry name" value="Periplasmic binding protein-like II"/>
    <property type="match status" value="1"/>
</dbReference>
<dbReference type="RefSeq" id="WP_239575616.1">
    <property type="nucleotide sequence ID" value="NZ_JAFBEC010000009.1"/>
</dbReference>
<accession>A0ABS2PFM6</accession>
<dbReference type="PROSITE" id="PS51257">
    <property type="entry name" value="PROKAR_LIPOPROTEIN"/>
    <property type="match status" value="1"/>
</dbReference>
<evidence type="ECO:0000259" key="3">
    <source>
        <dbReference type="Pfam" id="PF00496"/>
    </source>
</evidence>
<dbReference type="PIRSF" id="PIRSF002741">
    <property type="entry name" value="MppA"/>
    <property type="match status" value="1"/>
</dbReference>
<evidence type="ECO:0000313" key="5">
    <source>
        <dbReference type="Proteomes" id="UP000741863"/>
    </source>
</evidence>
<sequence length="523" mass="58550">MKKFPRFALVTMIGTVLLSACGNDSGDTESSAEPTEGATTGGELKVAYSAQPPILDVHESSAIATSDMMRHVYESLVTVDSSYNIEPMLAESYELSEDGTAIEFVLREDVLFHNGETMTAEDVVASMDKWLDSPGNGNKLPDEATIEQLDDKTVVLDLGEPMATALPILAFNSVGFPAIMPAEIAEEADGTGVKEYIGTGPFKFDEWIQDQHIKLVKFEDYAIRDEPADGLAGAREALVDELLFEFILDSSTRVSGMQSRQFDVAHAVPFDNADQLESDPNLTNHTYPGAYLTIHFNKREGFFTEQDARQALATSIDSEAILTGAYASDDYYVLNHNIMMYHQLEQWPSDVGQDIYNTNDSSNMDDYLSDIGYDGEEITIITTRDYEDQYNGSVVLQQQMEQMGLNVKIEVYDWPTLLEMNQDENAYDIFVLANVSAAEPGSNVFMNPDYPGWSEVPSVVDDFRASATLEEAQDKYDEVLEWYWEYIPVVRIGDFKRVATTQEYIDNFRYQDGFVFWGVSKND</sequence>
<dbReference type="EMBL" id="JAFBEC010000009">
    <property type="protein sequence ID" value="MBM7634151.1"/>
    <property type="molecule type" value="Genomic_DNA"/>
</dbReference>
<feature type="signal peptide" evidence="2">
    <location>
        <begin position="1"/>
        <end position="22"/>
    </location>
</feature>
<feature type="domain" description="Solute-binding protein family 5" evidence="3">
    <location>
        <begin position="85"/>
        <end position="447"/>
    </location>
</feature>
<gene>
    <name evidence="4" type="ORF">JOD17_003251</name>
</gene>